<dbReference type="PANTHER" id="PTHR43690:SF18">
    <property type="entry name" value="INSULIN-DEGRADING ENZYME-RELATED"/>
    <property type="match status" value="1"/>
</dbReference>
<evidence type="ECO:0000313" key="3">
    <source>
        <dbReference type="Proteomes" id="UP000728032"/>
    </source>
</evidence>
<evidence type="ECO:0000256" key="1">
    <source>
        <dbReference type="ARBA" id="ARBA00022723"/>
    </source>
</evidence>
<feature type="non-terminal residue" evidence="2">
    <location>
        <position position="1"/>
    </location>
</feature>
<dbReference type="Gene3D" id="3.30.830.10">
    <property type="entry name" value="Metalloenzyme, LuxS/M16 peptidase-like"/>
    <property type="match status" value="1"/>
</dbReference>
<keyword evidence="1" id="KW-0479">Metal-binding</keyword>
<evidence type="ECO:0000313" key="2">
    <source>
        <dbReference type="EMBL" id="CAD7654276.1"/>
    </source>
</evidence>
<keyword evidence="3" id="KW-1185">Reference proteome</keyword>
<dbReference type="EMBL" id="CAJPVJ010007747">
    <property type="protein sequence ID" value="CAG2171463.1"/>
    <property type="molecule type" value="Genomic_DNA"/>
</dbReference>
<dbReference type="GO" id="GO:0051603">
    <property type="term" value="P:proteolysis involved in protein catabolic process"/>
    <property type="evidence" value="ECO:0007669"/>
    <property type="project" value="TreeGrafter"/>
</dbReference>
<dbReference type="InterPro" id="IPR050626">
    <property type="entry name" value="Peptidase_M16"/>
</dbReference>
<dbReference type="GO" id="GO:0005739">
    <property type="term" value="C:mitochondrion"/>
    <property type="evidence" value="ECO:0007669"/>
    <property type="project" value="TreeGrafter"/>
</dbReference>
<proteinExistence type="predicted"/>
<dbReference type="PANTHER" id="PTHR43690">
    <property type="entry name" value="NARDILYSIN"/>
    <property type="match status" value="1"/>
</dbReference>
<dbReference type="GO" id="GO:0004222">
    <property type="term" value="F:metalloendopeptidase activity"/>
    <property type="evidence" value="ECO:0007669"/>
    <property type="project" value="TreeGrafter"/>
</dbReference>
<dbReference type="GO" id="GO:0046872">
    <property type="term" value="F:metal ion binding"/>
    <property type="evidence" value="ECO:0007669"/>
    <property type="project" value="UniProtKB-KW"/>
</dbReference>
<reference evidence="2" key="1">
    <citation type="submission" date="2020-11" db="EMBL/GenBank/DDBJ databases">
        <authorList>
            <person name="Tran Van P."/>
        </authorList>
    </citation>
    <scope>NUCLEOTIDE SEQUENCE</scope>
</reference>
<dbReference type="Proteomes" id="UP000728032">
    <property type="component" value="Unassembled WGS sequence"/>
</dbReference>
<dbReference type="GO" id="GO:0043171">
    <property type="term" value="P:peptide catabolic process"/>
    <property type="evidence" value="ECO:0007669"/>
    <property type="project" value="TreeGrafter"/>
</dbReference>
<dbReference type="GO" id="GO:0005829">
    <property type="term" value="C:cytosol"/>
    <property type="evidence" value="ECO:0007669"/>
    <property type="project" value="TreeGrafter"/>
</dbReference>
<name>A0A7R9M636_9ACAR</name>
<dbReference type="EMBL" id="OC922572">
    <property type="protein sequence ID" value="CAD7654276.1"/>
    <property type="molecule type" value="Genomic_DNA"/>
</dbReference>
<dbReference type="InterPro" id="IPR011249">
    <property type="entry name" value="Metalloenz_LuxS/M16"/>
</dbReference>
<protein>
    <submittedName>
        <fullName evidence="2">Uncharacterized protein</fullName>
    </submittedName>
</protein>
<dbReference type="OrthoDB" id="6537930at2759"/>
<gene>
    <name evidence="2" type="ORF">ONB1V03_LOCUS10923</name>
</gene>
<dbReference type="SUPFAM" id="SSF63411">
    <property type="entry name" value="LuxS/MPP-like metallohydrolase"/>
    <property type="match status" value="1"/>
</dbReference>
<organism evidence="2">
    <name type="scientific">Oppiella nova</name>
    <dbReference type="NCBI Taxonomy" id="334625"/>
    <lineage>
        <taxon>Eukaryota</taxon>
        <taxon>Metazoa</taxon>
        <taxon>Ecdysozoa</taxon>
        <taxon>Arthropoda</taxon>
        <taxon>Chelicerata</taxon>
        <taxon>Arachnida</taxon>
        <taxon>Acari</taxon>
        <taxon>Acariformes</taxon>
        <taxon>Sarcoptiformes</taxon>
        <taxon>Oribatida</taxon>
        <taxon>Brachypylina</taxon>
        <taxon>Oppioidea</taxon>
        <taxon>Oppiidae</taxon>
        <taxon>Oppiella</taxon>
    </lineage>
</organism>
<sequence>MYQQAESYENIIKSVGDKREYKGLVLRNGLKVLLISDVEADKSAAALDVAVGSKAHLRPSIALL</sequence>
<dbReference type="AlphaFoldDB" id="A0A7R9M636"/>
<accession>A0A7R9M636</accession>